<dbReference type="VEuPathDB" id="FungiDB:MAN_09215"/>
<keyword evidence="3" id="KW-1185">Reference proteome</keyword>
<feature type="domain" description="Methyltransferase type 12" evidence="1">
    <location>
        <begin position="65"/>
        <end position="165"/>
    </location>
</feature>
<proteinExistence type="predicted"/>
<keyword evidence="2" id="KW-0489">Methyltransferase</keyword>
<evidence type="ECO:0000313" key="2">
    <source>
        <dbReference type="EMBL" id="KID61450.1"/>
    </source>
</evidence>
<dbReference type="Gene3D" id="3.40.50.150">
    <property type="entry name" value="Vaccinia Virus protein VP39"/>
    <property type="match status" value="1"/>
</dbReference>
<dbReference type="HOGENOM" id="CLU_065741_0_0_1"/>
<sequence length="286" mass="31661">MVAQMKATEDYDTMNRAAWDERVPFHVASADYQVRDYMSNVNFIGNVVQFDRPLLGDITGLNCVHLQCHIGTDMLSLARLGAASVTGLDFSGVSITAARKLAAATAGSGGEKLKFVEASVQQGLTVLLRGTFDLIFVSIGSLCYVPKIKEWATIVSGLLKPGGRLFVREFHPVMLSLDHGKPDEMVINFPYFEREEPVIMDKQGTYVDSGDYKFTSTRRAVFNHGIGEVIQALLDEGMRLTGLTEHQSAPLTGPQPELEVDERGEYSLKDRPWRLPLSYTLQAVKE</sequence>
<organism evidence="2 3">
    <name type="scientific">Metarhizium anisopliae (strain ARSEF 549)</name>
    <dbReference type="NCBI Taxonomy" id="3151832"/>
    <lineage>
        <taxon>Eukaryota</taxon>
        <taxon>Fungi</taxon>
        <taxon>Dikarya</taxon>
        <taxon>Ascomycota</taxon>
        <taxon>Pezizomycotina</taxon>
        <taxon>Sordariomycetes</taxon>
        <taxon>Hypocreomycetidae</taxon>
        <taxon>Hypocreales</taxon>
        <taxon>Clavicipitaceae</taxon>
        <taxon>Metarhizium</taxon>
    </lineage>
</organism>
<dbReference type="Pfam" id="PF08242">
    <property type="entry name" value="Methyltransf_12"/>
    <property type="match status" value="1"/>
</dbReference>
<dbReference type="AlphaFoldDB" id="A0A0B4EH49"/>
<gene>
    <name evidence="2" type="ORF">MAN_09215</name>
</gene>
<dbReference type="InterPro" id="IPR013217">
    <property type="entry name" value="Methyltransf_12"/>
</dbReference>
<dbReference type="InterPro" id="IPR029063">
    <property type="entry name" value="SAM-dependent_MTases_sf"/>
</dbReference>
<reference evidence="2 3" key="1">
    <citation type="journal article" date="2014" name="Proc. Natl. Acad. Sci. U.S.A.">
        <title>Trajectory and genomic determinants of fungal-pathogen speciation and host adaptation.</title>
        <authorList>
            <person name="Hu X."/>
            <person name="Xiao G."/>
            <person name="Zheng P."/>
            <person name="Shang Y."/>
            <person name="Su Y."/>
            <person name="Zhang X."/>
            <person name="Liu X."/>
            <person name="Zhan S."/>
            <person name="St Leger R.J."/>
            <person name="Wang C."/>
        </authorList>
    </citation>
    <scope>NUCLEOTIDE SEQUENCE [LARGE SCALE GENOMIC DNA]</scope>
    <source>
        <strain evidence="2 3">ARSEF 549</strain>
    </source>
</reference>
<evidence type="ECO:0000259" key="1">
    <source>
        <dbReference type="Pfam" id="PF08242"/>
    </source>
</evidence>
<keyword evidence="2" id="KW-0808">Transferase</keyword>
<evidence type="ECO:0000313" key="3">
    <source>
        <dbReference type="Proteomes" id="UP000031186"/>
    </source>
</evidence>
<name>A0A0B4EH49_METAF</name>
<dbReference type="GO" id="GO:0008168">
    <property type="term" value="F:methyltransferase activity"/>
    <property type="evidence" value="ECO:0007669"/>
    <property type="project" value="UniProtKB-KW"/>
</dbReference>
<accession>A0A0B4EH49</accession>
<dbReference type="EMBL" id="AZNF01000015">
    <property type="protein sequence ID" value="KID61450.1"/>
    <property type="molecule type" value="Genomic_DNA"/>
</dbReference>
<dbReference type="GO" id="GO:0032259">
    <property type="term" value="P:methylation"/>
    <property type="evidence" value="ECO:0007669"/>
    <property type="project" value="UniProtKB-KW"/>
</dbReference>
<dbReference type="Proteomes" id="UP000031186">
    <property type="component" value="Unassembled WGS sequence"/>
</dbReference>
<dbReference type="CDD" id="cd02440">
    <property type="entry name" value="AdoMet_MTases"/>
    <property type="match status" value="1"/>
</dbReference>
<protein>
    <submittedName>
        <fullName evidence="2">Methyltransferase type 12</fullName>
    </submittedName>
</protein>
<comment type="caution">
    <text evidence="2">The sequence shown here is derived from an EMBL/GenBank/DDBJ whole genome shotgun (WGS) entry which is preliminary data.</text>
</comment>
<dbReference type="SUPFAM" id="SSF53335">
    <property type="entry name" value="S-adenosyl-L-methionine-dependent methyltransferases"/>
    <property type="match status" value="1"/>
</dbReference>
<feature type="non-terminal residue" evidence="2">
    <location>
        <position position="1"/>
    </location>
</feature>